<evidence type="ECO:0000256" key="1">
    <source>
        <dbReference type="ARBA" id="ARBA00001936"/>
    </source>
</evidence>
<dbReference type="InterPro" id="IPR033908">
    <property type="entry name" value="R2LOX"/>
</dbReference>
<evidence type="ECO:0000256" key="10">
    <source>
        <dbReference type="ARBA" id="ARBA00032636"/>
    </source>
</evidence>
<reference evidence="11 12" key="1">
    <citation type="submission" date="2020-12" db="EMBL/GenBank/DDBJ databases">
        <title>WGS of Thermoactinomyces spp.</title>
        <authorList>
            <person name="Cheng K."/>
        </authorList>
    </citation>
    <scope>NUCLEOTIDE SEQUENCE [LARGE SCALE GENOMIC DNA]</scope>
    <source>
        <strain evidence="12">CICC 10671\DSM 43846</strain>
    </source>
</reference>
<evidence type="ECO:0000256" key="4">
    <source>
        <dbReference type="ARBA" id="ARBA00013559"/>
    </source>
</evidence>
<evidence type="ECO:0000313" key="11">
    <source>
        <dbReference type="EMBL" id="MBH8594330.1"/>
    </source>
</evidence>
<evidence type="ECO:0000256" key="7">
    <source>
        <dbReference type="ARBA" id="ARBA00023004"/>
    </source>
</evidence>
<keyword evidence="12" id="KW-1185">Reference proteome</keyword>
<evidence type="ECO:0000256" key="5">
    <source>
        <dbReference type="ARBA" id="ARBA00022723"/>
    </source>
</evidence>
<dbReference type="NCBIfam" id="NF006200">
    <property type="entry name" value="PRK08326.1-3"/>
    <property type="match status" value="1"/>
</dbReference>
<comment type="similarity">
    <text evidence="3">Belongs to the ribonucleoside diphosphate reductase small chain family. R2-like ligand binding oxidase subfamily.</text>
</comment>
<dbReference type="AlphaFoldDB" id="A0A8I1DE55"/>
<evidence type="ECO:0000313" key="12">
    <source>
        <dbReference type="Proteomes" id="UP000633619"/>
    </source>
</evidence>
<dbReference type="RefSeq" id="WP_181730736.1">
    <property type="nucleotide sequence ID" value="NZ_JACEIR010000001.1"/>
</dbReference>
<keyword evidence="8" id="KW-0464">Manganese</keyword>
<dbReference type="Pfam" id="PF00268">
    <property type="entry name" value="Ribonuc_red_sm"/>
    <property type="match status" value="1"/>
</dbReference>
<comment type="caution">
    <text evidence="11">The sequence shown here is derived from an EMBL/GenBank/DDBJ whole genome shotgun (WGS) entry which is preliminary data.</text>
</comment>
<evidence type="ECO:0000256" key="3">
    <source>
        <dbReference type="ARBA" id="ARBA00007873"/>
    </source>
</evidence>
<sequence>MRKEFQSTRPGGLQIDSFPYQLYQKAKRAGTWNPGSIDFSKDKKDWERMTEQQREEIRARSSSFLAGEEAVTVDLLPLIMVIAKEGRLEEEMYLTTFLFDEAKHTEFFRLFLNEIGETGDLSRYHSPAYRKIFNEMLPESMNRLLHDASPEAIVDAATTYNMFVEGVLAETGYASFHEGLDKSGLMPGLMEGIGYLKLDESRHISYGTYLLQRLIHEKPSLFDRFVKKMEELAPYGMEIVSRYQEGISPLGVDMKKIRRFAEKQINVRIEILSRAKNGTFDPTSPDALSADGL</sequence>
<evidence type="ECO:0000256" key="2">
    <source>
        <dbReference type="ARBA" id="ARBA00001962"/>
    </source>
</evidence>
<dbReference type="GO" id="GO:0046872">
    <property type="term" value="F:metal ion binding"/>
    <property type="evidence" value="ECO:0007669"/>
    <property type="project" value="UniProtKB-KW"/>
</dbReference>
<dbReference type="InterPro" id="IPR009078">
    <property type="entry name" value="Ferritin-like_SF"/>
</dbReference>
<gene>
    <name evidence="11" type="ORF">I8U20_03195</name>
</gene>
<keyword evidence="7" id="KW-0408">Iron</keyword>
<dbReference type="EMBL" id="JAECVW010000001">
    <property type="protein sequence ID" value="MBH8594330.1"/>
    <property type="molecule type" value="Genomic_DNA"/>
</dbReference>
<dbReference type="CDD" id="cd07911">
    <property type="entry name" value="RNRR2_Rv0233_like"/>
    <property type="match status" value="1"/>
</dbReference>
<dbReference type="GO" id="GO:0016491">
    <property type="term" value="F:oxidoreductase activity"/>
    <property type="evidence" value="ECO:0007669"/>
    <property type="project" value="UniProtKB-KW"/>
</dbReference>
<dbReference type="GO" id="GO:0009263">
    <property type="term" value="P:deoxyribonucleotide biosynthetic process"/>
    <property type="evidence" value="ECO:0007669"/>
    <property type="project" value="InterPro"/>
</dbReference>
<keyword evidence="5" id="KW-0479">Metal-binding</keyword>
<dbReference type="PANTHER" id="PTHR23409:SF36">
    <property type="entry name" value="R2-LIKE LIGAND BINDING OXIDASE"/>
    <property type="match status" value="1"/>
</dbReference>
<dbReference type="SUPFAM" id="SSF47240">
    <property type="entry name" value="Ferritin-like"/>
    <property type="match status" value="1"/>
</dbReference>
<evidence type="ECO:0000256" key="8">
    <source>
        <dbReference type="ARBA" id="ARBA00023211"/>
    </source>
</evidence>
<name>A0A8I1DE55_THEIN</name>
<proteinExistence type="inferred from homology"/>
<dbReference type="Gene3D" id="1.10.620.20">
    <property type="entry name" value="Ribonucleotide Reductase, subunit A"/>
    <property type="match status" value="1"/>
</dbReference>
<dbReference type="InterPro" id="IPR000358">
    <property type="entry name" value="RNR_small_fam"/>
</dbReference>
<protein>
    <recommendedName>
        <fullName evidence="4">R2-like ligand binding oxidase</fullName>
    </recommendedName>
    <alternativeName>
        <fullName evidence="10">Ribonucleotide reductase R2 subunit homolog</fullName>
    </alternativeName>
    <alternativeName>
        <fullName evidence="9">Ribonucleotide reductase small subunit homolog</fullName>
    </alternativeName>
</protein>
<evidence type="ECO:0000256" key="9">
    <source>
        <dbReference type="ARBA" id="ARBA00031672"/>
    </source>
</evidence>
<organism evidence="11 12">
    <name type="scientific">Thermoactinomyces intermedius</name>
    <dbReference type="NCBI Taxonomy" id="2024"/>
    <lineage>
        <taxon>Bacteria</taxon>
        <taxon>Bacillati</taxon>
        <taxon>Bacillota</taxon>
        <taxon>Bacilli</taxon>
        <taxon>Bacillales</taxon>
        <taxon>Thermoactinomycetaceae</taxon>
        <taxon>Thermoactinomyces</taxon>
    </lineage>
</organism>
<dbReference type="Proteomes" id="UP000633619">
    <property type="component" value="Unassembled WGS sequence"/>
</dbReference>
<accession>A0A8I1DE55</accession>
<keyword evidence="6" id="KW-0560">Oxidoreductase</keyword>
<dbReference type="InterPro" id="IPR012348">
    <property type="entry name" value="RNR-like"/>
</dbReference>
<comment type="cofactor">
    <cofactor evidence="1">
        <name>Mn(2+)</name>
        <dbReference type="ChEBI" id="CHEBI:29035"/>
    </cofactor>
</comment>
<dbReference type="PANTHER" id="PTHR23409">
    <property type="entry name" value="RIBONUCLEOSIDE-DIPHOSPHATE REDUCTASE SMALL CHAIN"/>
    <property type="match status" value="1"/>
</dbReference>
<comment type="cofactor">
    <cofactor evidence="2">
        <name>Fe cation</name>
        <dbReference type="ChEBI" id="CHEBI:24875"/>
    </cofactor>
</comment>
<evidence type="ECO:0000256" key="6">
    <source>
        <dbReference type="ARBA" id="ARBA00023002"/>
    </source>
</evidence>